<sequence length="87" mass="9704">MVKSSAPASSDQLICLHTTSCLLYTYSNSTTSCLFYTYSNSITSCLLNTFMNSTNSCLLYKKCSNYRSSPCCPGSLSMGKWFCYIQH</sequence>
<dbReference type="AlphaFoldDB" id="A0AAV4DKQ2"/>
<evidence type="ECO:0000313" key="2">
    <source>
        <dbReference type="Proteomes" id="UP000735302"/>
    </source>
</evidence>
<dbReference type="Proteomes" id="UP000735302">
    <property type="component" value="Unassembled WGS sequence"/>
</dbReference>
<evidence type="ECO:0000313" key="1">
    <source>
        <dbReference type="EMBL" id="GFO44595.1"/>
    </source>
</evidence>
<dbReference type="EMBL" id="BLXT01007977">
    <property type="protein sequence ID" value="GFO44595.1"/>
    <property type="molecule type" value="Genomic_DNA"/>
</dbReference>
<accession>A0AAV4DKQ2</accession>
<comment type="caution">
    <text evidence="1">The sequence shown here is derived from an EMBL/GenBank/DDBJ whole genome shotgun (WGS) entry which is preliminary data.</text>
</comment>
<proteinExistence type="predicted"/>
<dbReference type="PROSITE" id="PS51257">
    <property type="entry name" value="PROKAR_LIPOPROTEIN"/>
    <property type="match status" value="1"/>
</dbReference>
<protein>
    <submittedName>
        <fullName evidence="1">Uncharacterized protein</fullName>
    </submittedName>
</protein>
<gene>
    <name evidence="1" type="ORF">PoB_007110000</name>
</gene>
<organism evidence="1 2">
    <name type="scientific">Plakobranchus ocellatus</name>
    <dbReference type="NCBI Taxonomy" id="259542"/>
    <lineage>
        <taxon>Eukaryota</taxon>
        <taxon>Metazoa</taxon>
        <taxon>Spiralia</taxon>
        <taxon>Lophotrochozoa</taxon>
        <taxon>Mollusca</taxon>
        <taxon>Gastropoda</taxon>
        <taxon>Heterobranchia</taxon>
        <taxon>Euthyneura</taxon>
        <taxon>Panpulmonata</taxon>
        <taxon>Sacoglossa</taxon>
        <taxon>Placobranchoidea</taxon>
        <taxon>Plakobranchidae</taxon>
        <taxon>Plakobranchus</taxon>
    </lineage>
</organism>
<reference evidence="1 2" key="1">
    <citation type="journal article" date="2021" name="Elife">
        <title>Chloroplast acquisition without the gene transfer in kleptoplastic sea slugs, Plakobranchus ocellatus.</title>
        <authorList>
            <person name="Maeda T."/>
            <person name="Takahashi S."/>
            <person name="Yoshida T."/>
            <person name="Shimamura S."/>
            <person name="Takaki Y."/>
            <person name="Nagai Y."/>
            <person name="Toyoda A."/>
            <person name="Suzuki Y."/>
            <person name="Arimoto A."/>
            <person name="Ishii H."/>
            <person name="Satoh N."/>
            <person name="Nishiyama T."/>
            <person name="Hasebe M."/>
            <person name="Maruyama T."/>
            <person name="Minagawa J."/>
            <person name="Obokata J."/>
            <person name="Shigenobu S."/>
        </authorList>
    </citation>
    <scope>NUCLEOTIDE SEQUENCE [LARGE SCALE GENOMIC DNA]</scope>
</reference>
<keyword evidence="2" id="KW-1185">Reference proteome</keyword>
<name>A0AAV4DKQ2_9GAST</name>